<feature type="compositionally biased region" description="Basic and acidic residues" evidence="15">
    <location>
        <begin position="328"/>
        <end position="339"/>
    </location>
</feature>
<dbReference type="GO" id="GO:0005634">
    <property type="term" value="C:nucleus"/>
    <property type="evidence" value="ECO:0007669"/>
    <property type="project" value="UniProtKB-UniRule"/>
</dbReference>
<dbReference type="HOGENOM" id="CLU_001618_0_0_1"/>
<dbReference type="GO" id="GO:0141166">
    <property type="term" value="P:chromosomal 5-methylcytosine DNA demethylation pathway"/>
    <property type="evidence" value="ECO:0007669"/>
    <property type="project" value="UniProtKB-UniRule"/>
</dbReference>
<comment type="catalytic activity">
    <reaction evidence="13 14">
        <text>a 5-hydroxymethyl-2'-deoxycytidine in DNA + 2-oxoglutarate + O2 = a 5-formyl-2'-deoxycytidine in DNA + succinate + CO2 + H2O</text>
        <dbReference type="Rhea" id="RHEA:53828"/>
        <dbReference type="Rhea" id="RHEA-COMP:13315"/>
        <dbReference type="Rhea" id="RHEA-COMP:13656"/>
        <dbReference type="ChEBI" id="CHEBI:15377"/>
        <dbReference type="ChEBI" id="CHEBI:15379"/>
        <dbReference type="ChEBI" id="CHEBI:16526"/>
        <dbReference type="ChEBI" id="CHEBI:16810"/>
        <dbReference type="ChEBI" id="CHEBI:30031"/>
        <dbReference type="ChEBI" id="CHEBI:136731"/>
        <dbReference type="ChEBI" id="CHEBI:137731"/>
        <dbReference type="EC" id="1.14.11.80"/>
    </reaction>
</comment>
<dbReference type="InterPro" id="IPR046942">
    <property type="entry name" value="TET_oxygenase"/>
</dbReference>
<evidence type="ECO:0000256" key="3">
    <source>
        <dbReference type="ARBA" id="ARBA00007502"/>
    </source>
</evidence>
<keyword evidence="8 14" id="KW-0560">Oxidoreductase</keyword>
<dbReference type="GO" id="GO:0040029">
    <property type="term" value="P:epigenetic regulation of gene expression"/>
    <property type="evidence" value="ECO:0007669"/>
    <property type="project" value="InterPro"/>
</dbReference>
<dbReference type="GO" id="GO:0030097">
    <property type="term" value="P:hemopoiesis"/>
    <property type="evidence" value="ECO:0007669"/>
    <property type="project" value="Ensembl"/>
</dbReference>
<reference evidence="18" key="1">
    <citation type="journal article" date="2004" name="Nature">
        <title>Genome duplication in the teleost fish Tetraodon nigroviridis reveals the early vertebrate proto-karyotype.</title>
        <authorList>
            <person name="Jaillon O."/>
            <person name="Aury J.-M."/>
            <person name="Brunet F."/>
            <person name="Petit J.-L."/>
            <person name="Stange-Thomann N."/>
            <person name="Mauceli E."/>
            <person name="Bouneau L."/>
            <person name="Fischer C."/>
            <person name="Ozouf-Costaz C."/>
            <person name="Bernot A."/>
            <person name="Nicaud S."/>
            <person name="Jaffe D."/>
            <person name="Fisher S."/>
            <person name="Lutfalla G."/>
            <person name="Dossat C."/>
            <person name="Segurens B."/>
            <person name="Dasilva C."/>
            <person name="Salanoubat M."/>
            <person name="Levy M."/>
            <person name="Boudet N."/>
            <person name="Castellano S."/>
            <person name="Anthouard V."/>
            <person name="Jubin C."/>
            <person name="Castelli V."/>
            <person name="Katinka M."/>
            <person name="Vacherie B."/>
            <person name="Biemont C."/>
            <person name="Skalli Z."/>
            <person name="Cattolico L."/>
            <person name="Poulain J."/>
            <person name="De Berardinis V."/>
            <person name="Cruaud C."/>
            <person name="Duprat S."/>
            <person name="Brottier P."/>
            <person name="Coutanceau J.-P."/>
            <person name="Gouzy J."/>
            <person name="Parra G."/>
            <person name="Lardier G."/>
            <person name="Chapple C."/>
            <person name="McKernan K.J."/>
            <person name="McEwan P."/>
            <person name="Bosak S."/>
            <person name="Kellis M."/>
            <person name="Volff J.-N."/>
            <person name="Guigo R."/>
            <person name="Zody M.C."/>
            <person name="Mesirov J."/>
            <person name="Lindblad-Toh K."/>
            <person name="Birren B."/>
            <person name="Nusbaum C."/>
            <person name="Kahn D."/>
            <person name="Robinson-Rechavi M."/>
            <person name="Laudet V."/>
            <person name="Schachter V."/>
            <person name="Quetier F."/>
            <person name="Saurin W."/>
            <person name="Scarpelli C."/>
            <person name="Wincker P."/>
            <person name="Lander E.S."/>
            <person name="Weissenbach J."/>
            <person name="Roest Crollius H."/>
        </authorList>
    </citation>
    <scope>NUCLEOTIDE SEQUENCE [LARGE SCALE GENOMIC DNA]</scope>
</reference>
<dbReference type="GO" id="GO:0070579">
    <property type="term" value="F:DNA 5-methylcytosine dioxygenase activity"/>
    <property type="evidence" value="ECO:0007669"/>
    <property type="project" value="UniProtKB-UniRule"/>
</dbReference>
<evidence type="ECO:0000256" key="13">
    <source>
        <dbReference type="ARBA" id="ARBA00049431"/>
    </source>
</evidence>
<feature type="compositionally biased region" description="Low complexity" evidence="15">
    <location>
        <begin position="581"/>
        <end position="598"/>
    </location>
</feature>
<comment type="function">
    <text evidence="14">Dioxygenase that catalyzes the conversion of the modified genomic base 5-methylcytosine (5mC) into 5-hydroxymethylcytosine (5hmC) and plays a key role in epigenetic chromatin reprogramming during embryonic development.</text>
</comment>
<dbReference type="GO" id="GO:0098508">
    <property type="term" value="P:endothelial to hematopoietic transition"/>
    <property type="evidence" value="ECO:0007669"/>
    <property type="project" value="Ensembl"/>
</dbReference>
<dbReference type="GO" id="GO:0005694">
    <property type="term" value="C:chromosome"/>
    <property type="evidence" value="ECO:0007669"/>
    <property type="project" value="UniProtKB-SubCell"/>
</dbReference>
<reference evidence="17" key="3">
    <citation type="submission" date="2025-09" db="UniProtKB">
        <authorList>
            <consortium name="Ensembl"/>
        </authorList>
    </citation>
    <scope>IDENTIFICATION</scope>
</reference>
<comment type="similarity">
    <text evidence="3 14">Belongs to the TET family.</text>
</comment>
<protein>
    <recommendedName>
        <fullName evidence="14">Methylcytosine dioxygenase TET</fullName>
        <ecNumber evidence="14">1.14.11.80</ecNumber>
    </recommendedName>
</protein>
<evidence type="ECO:0000256" key="9">
    <source>
        <dbReference type="ARBA" id="ARBA00023004"/>
    </source>
</evidence>
<dbReference type="SMART" id="SM01333">
    <property type="entry name" value="Tet_JBP"/>
    <property type="match status" value="1"/>
</dbReference>
<evidence type="ECO:0000256" key="14">
    <source>
        <dbReference type="RuleBase" id="RU367064"/>
    </source>
</evidence>
<evidence type="ECO:0000256" key="6">
    <source>
        <dbReference type="ARBA" id="ARBA00022833"/>
    </source>
</evidence>
<evidence type="ECO:0000259" key="16">
    <source>
        <dbReference type="SMART" id="SM01333"/>
    </source>
</evidence>
<dbReference type="GeneTree" id="ENSGT00940000157631"/>
<evidence type="ECO:0000256" key="10">
    <source>
        <dbReference type="ARBA" id="ARBA00023125"/>
    </source>
</evidence>
<dbReference type="OMA" id="ADTHHPT"/>
<accession>H3DH89</accession>
<evidence type="ECO:0000256" key="4">
    <source>
        <dbReference type="ARBA" id="ARBA00022454"/>
    </source>
</evidence>
<feature type="compositionally biased region" description="Low complexity" evidence="15">
    <location>
        <begin position="829"/>
        <end position="840"/>
    </location>
</feature>
<evidence type="ECO:0000256" key="7">
    <source>
        <dbReference type="ARBA" id="ARBA00022964"/>
    </source>
</evidence>
<keyword evidence="5 14" id="KW-0479">Metal-binding</keyword>
<dbReference type="PANTHER" id="PTHR23358">
    <property type="entry name" value="METHYLCYTOSINE DIOXYGENASE TET"/>
    <property type="match status" value="1"/>
</dbReference>
<dbReference type="GO" id="GO:0071222">
    <property type="term" value="P:cellular response to lipopolysaccharide"/>
    <property type="evidence" value="ECO:0007669"/>
    <property type="project" value="Ensembl"/>
</dbReference>
<feature type="region of interest" description="Disordered" evidence="15">
    <location>
        <begin position="323"/>
        <end position="355"/>
    </location>
</feature>
<evidence type="ECO:0000256" key="5">
    <source>
        <dbReference type="ARBA" id="ARBA00022723"/>
    </source>
</evidence>
<proteinExistence type="inferred from homology"/>
<comment type="catalytic activity">
    <reaction evidence="12 14">
        <text>a 5-formyl-2'-deoxycytidine in DNA + 2-oxoglutarate + O2 = a 5-carboxyl-2'-deoxycytidine in DNA + succinate + CO2 + H(+)</text>
        <dbReference type="Rhea" id="RHEA:53832"/>
        <dbReference type="Rhea" id="RHEA-COMP:13656"/>
        <dbReference type="Rhea" id="RHEA-COMP:13657"/>
        <dbReference type="ChEBI" id="CHEBI:15378"/>
        <dbReference type="ChEBI" id="CHEBI:15379"/>
        <dbReference type="ChEBI" id="CHEBI:16526"/>
        <dbReference type="ChEBI" id="CHEBI:16810"/>
        <dbReference type="ChEBI" id="CHEBI:30031"/>
        <dbReference type="ChEBI" id="CHEBI:137731"/>
        <dbReference type="ChEBI" id="CHEBI:137732"/>
        <dbReference type="EC" id="1.14.11.80"/>
    </reaction>
</comment>
<dbReference type="GO" id="GO:0045944">
    <property type="term" value="P:positive regulation of transcription by RNA polymerase II"/>
    <property type="evidence" value="ECO:0007669"/>
    <property type="project" value="TreeGrafter"/>
</dbReference>
<keyword evidence="9 14" id="KW-0408">Iron</keyword>
<evidence type="ECO:0000256" key="15">
    <source>
        <dbReference type="SAM" id="MobiDB-lite"/>
    </source>
</evidence>
<dbReference type="AlphaFoldDB" id="H3DH89"/>
<keyword evidence="6 14" id="KW-0862">Zinc</keyword>
<dbReference type="GO" id="GO:0032656">
    <property type="term" value="P:regulation of interleukin-13 production"/>
    <property type="evidence" value="ECO:0007669"/>
    <property type="project" value="Ensembl"/>
</dbReference>
<dbReference type="Pfam" id="PF12851">
    <property type="entry name" value="Tet_JBP"/>
    <property type="match status" value="1"/>
</dbReference>
<feature type="compositionally biased region" description="Polar residues" evidence="15">
    <location>
        <begin position="484"/>
        <end position="504"/>
    </location>
</feature>
<comment type="cofactor">
    <cofactor evidence="14">
        <name>Fe(2+)</name>
        <dbReference type="ChEBI" id="CHEBI:29033"/>
    </cofactor>
    <text evidence="14">Binds 1 Fe(2+) ion per subunit.</text>
</comment>
<feature type="region of interest" description="Disordered" evidence="15">
    <location>
        <begin position="481"/>
        <end position="658"/>
    </location>
</feature>
<comment type="cofactor">
    <cofactor evidence="14">
        <name>Zn(2+)</name>
        <dbReference type="ChEBI" id="CHEBI:29105"/>
    </cofactor>
    <text evidence="14">The zinc ions have a structural role.</text>
</comment>
<keyword evidence="10" id="KW-0238">DNA-binding</keyword>
<comment type="subcellular location">
    <subcellularLocation>
        <location evidence="2">Chromosome</location>
    </subcellularLocation>
    <subcellularLocation>
        <location evidence="1">Nucleus</location>
    </subcellularLocation>
</comment>
<dbReference type="EC" id="1.14.11.80" evidence="14"/>
<evidence type="ECO:0000313" key="17">
    <source>
        <dbReference type="Ensembl" id="ENSTNIP00000019883.1"/>
    </source>
</evidence>
<evidence type="ECO:0000256" key="1">
    <source>
        <dbReference type="ARBA" id="ARBA00004123"/>
    </source>
</evidence>
<dbReference type="InterPro" id="IPR024779">
    <property type="entry name" value="2OGFeDO_JBP1/TET_oxygenase_dom"/>
</dbReference>
<dbReference type="GO" id="GO:0008270">
    <property type="term" value="F:zinc ion binding"/>
    <property type="evidence" value="ECO:0007669"/>
    <property type="project" value="UniProtKB-UniRule"/>
</dbReference>
<dbReference type="PANTHER" id="PTHR23358:SF4">
    <property type="entry name" value="METHYLCYTOSINE DIOXYGENASE TET3"/>
    <property type="match status" value="1"/>
</dbReference>
<feature type="region of interest" description="Disordered" evidence="15">
    <location>
        <begin position="389"/>
        <end position="412"/>
    </location>
</feature>
<dbReference type="InterPro" id="IPR040175">
    <property type="entry name" value="TET1/2/3"/>
</dbReference>
<evidence type="ECO:0000256" key="11">
    <source>
        <dbReference type="ARBA" id="ARBA00023242"/>
    </source>
</evidence>
<feature type="compositionally biased region" description="Low complexity" evidence="15">
    <location>
        <begin position="605"/>
        <end position="632"/>
    </location>
</feature>
<feature type="domain" description="Methylcytosine dioxygenase TET1-3 oxygenase" evidence="16">
    <location>
        <begin position="151"/>
        <end position="778"/>
    </location>
</feature>
<evidence type="ECO:0000256" key="12">
    <source>
        <dbReference type="ARBA" id="ARBA00047840"/>
    </source>
</evidence>
<evidence type="ECO:0000313" key="18">
    <source>
        <dbReference type="Proteomes" id="UP000007303"/>
    </source>
</evidence>
<dbReference type="GO" id="GO:0007219">
    <property type="term" value="P:Notch signaling pathway"/>
    <property type="evidence" value="ECO:0007669"/>
    <property type="project" value="Ensembl"/>
</dbReference>
<evidence type="ECO:0000256" key="8">
    <source>
        <dbReference type="ARBA" id="ARBA00023002"/>
    </source>
</evidence>
<comment type="catalytic activity">
    <reaction evidence="14">
        <text>a 5-methyl-2'-deoxycytidine in DNA + 2-oxoglutarate + O2 = a 5-hydroxymethyl-2'-deoxycytidine in DNA + succinate + CO2</text>
        <dbReference type="Rhea" id="RHEA:52636"/>
        <dbReference type="Rhea" id="RHEA-COMP:11370"/>
        <dbReference type="Rhea" id="RHEA-COMP:13315"/>
        <dbReference type="ChEBI" id="CHEBI:15379"/>
        <dbReference type="ChEBI" id="CHEBI:16526"/>
        <dbReference type="ChEBI" id="CHEBI:16810"/>
        <dbReference type="ChEBI" id="CHEBI:30031"/>
        <dbReference type="ChEBI" id="CHEBI:85454"/>
        <dbReference type="ChEBI" id="CHEBI:136731"/>
        <dbReference type="EC" id="1.14.11.80"/>
    </reaction>
</comment>
<name>H3DH89_TETNG</name>
<reference evidence="17" key="2">
    <citation type="submission" date="2025-08" db="UniProtKB">
        <authorList>
            <consortium name="Ensembl"/>
        </authorList>
    </citation>
    <scope>IDENTIFICATION</scope>
</reference>
<dbReference type="Proteomes" id="UP000007303">
    <property type="component" value="Unassembled WGS sequence"/>
</dbReference>
<keyword evidence="18" id="KW-1185">Reference proteome</keyword>
<keyword evidence="7 14" id="KW-0223">Dioxygenase</keyword>
<keyword evidence="4" id="KW-0158">Chromosome</keyword>
<feature type="region of interest" description="Disordered" evidence="15">
    <location>
        <begin position="829"/>
        <end position="857"/>
    </location>
</feature>
<dbReference type="Ensembl" id="ENSTNIT00000020113.1">
    <property type="protein sequence ID" value="ENSTNIP00000019883.1"/>
    <property type="gene ID" value="ENSTNIG00000016770.1"/>
</dbReference>
<dbReference type="InParanoid" id="H3DH89"/>
<dbReference type="GO" id="GO:0016055">
    <property type="term" value="P:Wnt signaling pathway"/>
    <property type="evidence" value="ECO:0007669"/>
    <property type="project" value="Ensembl"/>
</dbReference>
<keyword evidence="11" id="KW-0539">Nucleus</keyword>
<organism evidence="17 18">
    <name type="scientific">Tetraodon nigroviridis</name>
    <name type="common">Spotted green pufferfish</name>
    <name type="synonym">Chelonodon nigroviridis</name>
    <dbReference type="NCBI Taxonomy" id="99883"/>
    <lineage>
        <taxon>Eukaryota</taxon>
        <taxon>Metazoa</taxon>
        <taxon>Chordata</taxon>
        <taxon>Craniata</taxon>
        <taxon>Vertebrata</taxon>
        <taxon>Euteleostomi</taxon>
        <taxon>Actinopterygii</taxon>
        <taxon>Neopterygii</taxon>
        <taxon>Teleostei</taxon>
        <taxon>Neoteleostei</taxon>
        <taxon>Acanthomorphata</taxon>
        <taxon>Eupercaria</taxon>
        <taxon>Tetraodontiformes</taxon>
        <taxon>Tetradontoidea</taxon>
        <taxon>Tetraodontidae</taxon>
        <taxon>Tetraodon</taxon>
    </lineage>
</organism>
<sequence>EKDEGPYYNHLGAGPTVAAVRDLMERSRTGLKGDAIRLEKVVYTGREGKSSQGCPIAKWVIRRGSETEKLLCLVRERAGHHCPNAVIIIVILAWEGVPRAMADMLYRDLSDSLTKYGNPTNRRCGFNDDRTCACQGKDPEKSGASFSFGCSWSMYFNGCKYARSKMPRKFRLQGDRPEEEDKVRDRFQALATHVAPLYKQLAPQAYSNQCQTESKAPDCRLGLKEGRPFSGVTACMDFCAHAHKDQHNLYNGCTVVCTLTKEDNREVQKIPDDEQLHVLPLYKVSPTDEFGREEGQRLKMKTGAIQVLQAFRREVRKLPEPAKSCRQRRLEAKKASSEKKKNKMMQQTRETPDKSVVKAEICLTASPQAQVNQGRSMRDTLRRQPTCSTTSAHIPRSMQGEAFPPPGQPSASDPNPFHQNLPAMHNGYYNYPPNALFARKLRTYEGRSAAFLKAEVKSEEVEKKPDVQGLQARLAEAFPGGYSQPANFSQSRPSLASSEASNRGTPVIKQEPLDVPVYEGSTPGRATPHTPGTTPQPAPWSAHRVNGSCDSPLNLRAGPDGPAVNPEQFHQQHSPYPPQWASYPAPNAAMPPAAASPSLQGNLHQSSTPRPSTPRSGTPQPGSCRSGAATPQPGTPGPGTPGPGTLMHWASPAPSPQPNAWGVGPLAYSPALKHSNPAGACPDKIWSKTGENRCSTPLGLQGDSDAASTKGLEEDKEEVWSDSEHNFLDPNIGGVAVAPAHGSILIECARRELHATTPLKKPDRSHPTRISLVFYQHKNLNQPMHGLGLWEAKMKLLAERALQRQQEAALLGLSQEDIKALGKKRKWGAAAAGASPGPGQSKDKREGPVTRLAPTAHTTSVVTASPYAFTRLTGPYSHFV</sequence>
<evidence type="ECO:0000256" key="2">
    <source>
        <dbReference type="ARBA" id="ARBA00004286"/>
    </source>
</evidence>
<dbReference type="STRING" id="99883.ENSTNIP00000019883"/>